<dbReference type="InterPro" id="IPR002153">
    <property type="entry name" value="TRPC_channel"/>
</dbReference>
<feature type="transmembrane region" description="Helical" evidence="4">
    <location>
        <begin position="114"/>
        <end position="135"/>
    </location>
</feature>
<evidence type="ECO:0000313" key="6">
    <source>
        <dbReference type="RefSeq" id="XP_035674386.1"/>
    </source>
</evidence>
<dbReference type="KEGG" id="bfo:118414453"/>
<keyword evidence="1" id="KW-0813">Transport</keyword>
<keyword evidence="5" id="KW-1185">Reference proteome</keyword>
<reference evidence="6" key="2">
    <citation type="submission" date="2025-08" db="UniProtKB">
        <authorList>
            <consortium name="RefSeq"/>
        </authorList>
    </citation>
    <scope>IDENTIFICATION</scope>
    <source>
        <strain evidence="6">S238N-H82</strain>
        <tissue evidence="6">Testes</tissue>
    </source>
</reference>
<sequence>MVFIRLLGYLDVTATFGPLEYSLWTVAKDVGYLISVYVFVSVAFASGMTKVYNTGAGGGNLTSLNALWTNNSTSTDEFTGISAMFLNLQWAVFGLQRHNIFLSSYLPTHILCKVLLAVFLLTNLVVVSLLIVRLVSSVTTTQKEKTLLQRTHARARFILEYQDIRDLPVPFNILHFVWLGIKPIVLRCKKTCSRVTCTCNATICRRWCNKRKAEKAKKAWSSYFGEGNVFQADKVDVSDIMRQMVAHYQKTLQSHVSVEDMDIAVDTHLLAVEEETKGLKKEVEDIFTGLRSNKAALETNLETLQAQIRR</sequence>
<dbReference type="GeneID" id="118414453"/>
<keyword evidence="4" id="KW-0472">Membrane</keyword>
<gene>
    <name evidence="6" type="primary">LOC118414453</name>
</gene>
<name>A0A9J7MPI0_BRAFL</name>
<protein>
    <submittedName>
        <fullName evidence="6">Short transient receptor potential channel 1-like</fullName>
    </submittedName>
</protein>
<dbReference type="AlphaFoldDB" id="A0A9J7MPI0"/>
<evidence type="ECO:0000256" key="3">
    <source>
        <dbReference type="ARBA" id="ARBA00023303"/>
    </source>
</evidence>
<accession>A0A9J7MPI0</accession>
<dbReference type="Proteomes" id="UP000001554">
    <property type="component" value="Chromosome 4"/>
</dbReference>
<keyword evidence="2" id="KW-0406">Ion transport</keyword>
<dbReference type="PANTHER" id="PTHR10117:SF54">
    <property type="entry name" value="TRANSIENT RECEPTOR POTENTIAL-GAMMA PROTEIN"/>
    <property type="match status" value="1"/>
</dbReference>
<organism evidence="5 6">
    <name type="scientific">Branchiostoma floridae</name>
    <name type="common">Florida lancelet</name>
    <name type="synonym">Amphioxus</name>
    <dbReference type="NCBI Taxonomy" id="7739"/>
    <lineage>
        <taxon>Eukaryota</taxon>
        <taxon>Metazoa</taxon>
        <taxon>Chordata</taxon>
        <taxon>Cephalochordata</taxon>
        <taxon>Leptocardii</taxon>
        <taxon>Amphioxiformes</taxon>
        <taxon>Branchiostomatidae</taxon>
        <taxon>Branchiostoma</taxon>
    </lineage>
</organism>
<evidence type="ECO:0000256" key="2">
    <source>
        <dbReference type="ARBA" id="ARBA00023065"/>
    </source>
</evidence>
<dbReference type="GO" id="GO:0016020">
    <property type="term" value="C:membrane"/>
    <property type="evidence" value="ECO:0007669"/>
    <property type="project" value="InterPro"/>
</dbReference>
<dbReference type="PANTHER" id="PTHR10117">
    <property type="entry name" value="TRANSIENT RECEPTOR POTENTIAL CHANNEL"/>
    <property type="match status" value="1"/>
</dbReference>
<reference evidence="5" key="1">
    <citation type="journal article" date="2020" name="Nat. Ecol. Evol.">
        <title>Deeply conserved synteny resolves early events in vertebrate evolution.</title>
        <authorList>
            <person name="Simakov O."/>
            <person name="Marletaz F."/>
            <person name="Yue J.X."/>
            <person name="O'Connell B."/>
            <person name="Jenkins J."/>
            <person name="Brandt A."/>
            <person name="Calef R."/>
            <person name="Tung C.H."/>
            <person name="Huang T.K."/>
            <person name="Schmutz J."/>
            <person name="Satoh N."/>
            <person name="Yu J.K."/>
            <person name="Putnam N.H."/>
            <person name="Green R.E."/>
            <person name="Rokhsar D.S."/>
        </authorList>
    </citation>
    <scope>NUCLEOTIDE SEQUENCE [LARGE SCALE GENOMIC DNA]</scope>
    <source>
        <strain evidence="5">S238N-H82</strain>
    </source>
</reference>
<proteinExistence type="predicted"/>
<keyword evidence="4" id="KW-0812">Transmembrane</keyword>
<dbReference type="RefSeq" id="XP_035674386.1">
    <property type="nucleotide sequence ID" value="XM_035818493.1"/>
</dbReference>
<evidence type="ECO:0000256" key="4">
    <source>
        <dbReference type="SAM" id="Phobius"/>
    </source>
</evidence>
<dbReference type="GO" id="GO:0005262">
    <property type="term" value="F:calcium channel activity"/>
    <property type="evidence" value="ECO:0007669"/>
    <property type="project" value="InterPro"/>
</dbReference>
<evidence type="ECO:0000256" key="1">
    <source>
        <dbReference type="ARBA" id="ARBA00022448"/>
    </source>
</evidence>
<feature type="transmembrane region" description="Helical" evidence="4">
    <location>
        <begin position="30"/>
        <end position="48"/>
    </location>
</feature>
<keyword evidence="4" id="KW-1133">Transmembrane helix</keyword>
<evidence type="ECO:0000313" key="5">
    <source>
        <dbReference type="Proteomes" id="UP000001554"/>
    </source>
</evidence>
<keyword evidence="3" id="KW-0407">Ion channel</keyword>